<protein>
    <submittedName>
        <fullName evidence="1">Uncharacterized protein</fullName>
    </submittedName>
</protein>
<dbReference type="Proteomes" id="UP001139516">
    <property type="component" value="Unassembled WGS sequence"/>
</dbReference>
<reference evidence="1" key="1">
    <citation type="submission" date="2022-04" db="EMBL/GenBank/DDBJ databases">
        <title>Roseomonas acroporae sp. nov., isolated from coral Acropora digitifera.</title>
        <authorList>
            <person name="Sun H."/>
        </authorList>
    </citation>
    <scope>NUCLEOTIDE SEQUENCE</scope>
    <source>
        <strain evidence="1">NAR14</strain>
    </source>
</reference>
<keyword evidence="2" id="KW-1185">Reference proteome</keyword>
<dbReference type="RefSeq" id="WP_248666260.1">
    <property type="nucleotide sequence ID" value="NZ_JALPRX010000026.1"/>
</dbReference>
<proteinExistence type="predicted"/>
<name>A0A9X1Y6N4_9PROT</name>
<organism evidence="1 2">
    <name type="scientific">Roseomonas acroporae</name>
    <dbReference type="NCBI Taxonomy" id="2937791"/>
    <lineage>
        <taxon>Bacteria</taxon>
        <taxon>Pseudomonadati</taxon>
        <taxon>Pseudomonadota</taxon>
        <taxon>Alphaproteobacteria</taxon>
        <taxon>Acetobacterales</taxon>
        <taxon>Roseomonadaceae</taxon>
        <taxon>Roseomonas</taxon>
    </lineage>
</organism>
<accession>A0A9X1Y6N4</accession>
<dbReference type="AlphaFoldDB" id="A0A9X1Y6N4"/>
<sequence>MRAVDALAWQDRFEERAAILEFDAGLRRHQAEARAYADVLTRWRLEHPNEPIACFAEVAGEGPPDARSA</sequence>
<evidence type="ECO:0000313" key="2">
    <source>
        <dbReference type="Proteomes" id="UP001139516"/>
    </source>
</evidence>
<comment type="caution">
    <text evidence="1">The sequence shown here is derived from an EMBL/GenBank/DDBJ whole genome shotgun (WGS) entry which is preliminary data.</text>
</comment>
<evidence type="ECO:0000313" key="1">
    <source>
        <dbReference type="EMBL" id="MCK8784135.1"/>
    </source>
</evidence>
<gene>
    <name evidence="1" type="ORF">M0638_07065</name>
</gene>
<dbReference type="EMBL" id="JALPRX010000026">
    <property type="protein sequence ID" value="MCK8784135.1"/>
    <property type="molecule type" value="Genomic_DNA"/>
</dbReference>